<dbReference type="AlphaFoldDB" id="A0A1C7MHD9"/>
<evidence type="ECO:0000313" key="4">
    <source>
        <dbReference type="EMBL" id="OBZ76351.1"/>
    </source>
</evidence>
<dbReference type="PANTHER" id="PTHR46411:SF3">
    <property type="entry name" value="AAA+ ATPASE DOMAIN-CONTAINING PROTEIN"/>
    <property type="match status" value="1"/>
</dbReference>
<protein>
    <submittedName>
        <fullName evidence="4">ATPase family AAA domain-containing protein 3B</fullName>
    </submittedName>
</protein>
<dbReference type="Pfam" id="PF00004">
    <property type="entry name" value="AAA"/>
    <property type="match status" value="1"/>
</dbReference>
<dbReference type="Proteomes" id="UP000092993">
    <property type="component" value="Unassembled WGS sequence"/>
</dbReference>
<dbReference type="Gene3D" id="3.40.50.300">
    <property type="entry name" value="P-loop containing nucleotide triphosphate hydrolases"/>
    <property type="match status" value="1"/>
</dbReference>
<name>A0A1C7MHD9_GRIFR</name>
<dbReference type="InterPro" id="IPR027417">
    <property type="entry name" value="P-loop_NTPase"/>
</dbReference>
<reference evidence="4 5" key="1">
    <citation type="submission" date="2016-03" db="EMBL/GenBank/DDBJ databases">
        <title>Whole genome sequencing of Grifola frondosa 9006-11.</title>
        <authorList>
            <person name="Min B."/>
            <person name="Park H."/>
            <person name="Kim J.-G."/>
            <person name="Cho H."/>
            <person name="Oh Y.-L."/>
            <person name="Kong W.-S."/>
            <person name="Choi I.-G."/>
        </authorList>
    </citation>
    <scope>NUCLEOTIDE SEQUENCE [LARGE SCALE GENOMIC DNA]</scope>
    <source>
        <strain evidence="4 5">9006-11</strain>
    </source>
</reference>
<dbReference type="SUPFAM" id="SSF52540">
    <property type="entry name" value="P-loop containing nucleoside triphosphate hydrolases"/>
    <property type="match status" value="1"/>
</dbReference>
<comment type="caution">
    <text evidence="4">The sequence shown here is derived from an EMBL/GenBank/DDBJ whole genome shotgun (WGS) entry which is preliminary data.</text>
</comment>
<dbReference type="GO" id="GO:0016887">
    <property type="term" value="F:ATP hydrolysis activity"/>
    <property type="evidence" value="ECO:0007669"/>
    <property type="project" value="InterPro"/>
</dbReference>
<evidence type="ECO:0000259" key="3">
    <source>
        <dbReference type="Pfam" id="PF22942"/>
    </source>
</evidence>
<dbReference type="GO" id="GO:0005524">
    <property type="term" value="F:ATP binding"/>
    <property type="evidence" value="ECO:0007669"/>
    <property type="project" value="InterPro"/>
</dbReference>
<dbReference type="PANTHER" id="PTHR46411">
    <property type="entry name" value="FAMILY ATPASE, PUTATIVE-RELATED"/>
    <property type="match status" value="1"/>
</dbReference>
<dbReference type="InterPro" id="IPR003959">
    <property type="entry name" value="ATPase_AAA_core"/>
</dbReference>
<feature type="domain" description="ATPase AAA-type core" evidence="2">
    <location>
        <begin position="539"/>
        <end position="651"/>
    </location>
</feature>
<proteinExistence type="predicted"/>
<sequence length="738" mass="82231">MRRLLSISRSSRLPTTHMTGKEGVATTTSTDAGDNSEDIGHTTAQLATSAVFPPPTLKIKRVDHYYSTWSKAWKYRNSGSNVSPEMMRPVVLVVAFCFVILRKIPQAHELERGKEITFQVVVKSPYLLKACKDVIQSVPGLSWTAEPLELDPHLLITFFPDFEVYRNALQQKKDRTSEENHILITIDVLLDYLRKDYRTTLAKIANLTSHGEITFDILYAILVPRTVLITECPITGEPRALQLISASKISTMTGAVYEILCESIDAVDGNVPQGGAHSADANAGRLNHMRAEIARRRGQASAGNTNAALSSIGRGKTFGRVQSRIYLSSFKGTVKISSLDAYPIKYHPCEEQMKASLIARGRKWISLKGIHHMHYNGTSAFVLSVNGRRKVIRYNVNSRIMVDRGNFVRLNPNYDVPVPKNDMATAQGNAYQQLEEPVPSVVPTLEVGGKKQEDETPLMDDELIFTSPIVYGFSLSDKLWLEFNVEHVSPIVWHDEAFSNLVLPADRKDLLRSLVEAHSADLGFDDFVQGKGHGLVINLFGPPGVGKTLSAEATSEHVQRPLYVIGGGDLGTKASELDRALERVFDIATSWKAIADVFLERRSLHDLERNAMVAVFLRHVEYYRGILFLTTNRIKAFDEAFLSRIHVALHFSDLTKAAKMQVWKAFLAKAGVHISDIGTDHIEKLADRDINGRQIKNATRTAKSLAVSRHEKLGFTHLVETLDAMEEFTAEFAAMGRD</sequence>
<evidence type="ECO:0000256" key="1">
    <source>
        <dbReference type="SAM" id="MobiDB-lite"/>
    </source>
</evidence>
<dbReference type="STRING" id="5627.A0A1C7MHD9"/>
<dbReference type="OMA" id="LEFNIQH"/>
<dbReference type="EMBL" id="LUGG01000003">
    <property type="protein sequence ID" value="OBZ76351.1"/>
    <property type="molecule type" value="Genomic_DNA"/>
</dbReference>
<dbReference type="Pfam" id="PF22942">
    <property type="entry name" value="DUF7025"/>
    <property type="match status" value="1"/>
</dbReference>
<evidence type="ECO:0000259" key="2">
    <source>
        <dbReference type="Pfam" id="PF00004"/>
    </source>
</evidence>
<feature type="domain" description="DUF7025" evidence="3">
    <location>
        <begin position="204"/>
        <end position="348"/>
    </location>
</feature>
<feature type="region of interest" description="Disordered" evidence="1">
    <location>
        <begin position="1"/>
        <end position="35"/>
    </location>
</feature>
<organism evidence="4 5">
    <name type="scientific">Grifola frondosa</name>
    <name type="common">Maitake</name>
    <name type="synonym">Polyporus frondosus</name>
    <dbReference type="NCBI Taxonomy" id="5627"/>
    <lineage>
        <taxon>Eukaryota</taxon>
        <taxon>Fungi</taxon>
        <taxon>Dikarya</taxon>
        <taxon>Basidiomycota</taxon>
        <taxon>Agaricomycotina</taxon>
        <taxon>Agaricomycetes</taxon>
        <taxon>Polyporales</taxon>
        <taxon>Grifolaceae</taxon>
        <taxon>Grifola</taxon>
    </lineage>
</organism>
<accession>A0A1C7MHD9</accession>
<dbReference type="InterPro" id="IPR054289">
    <property type="entry name" value="DUF7025"/>
</dbReference>
<dbReference type="OrthoDB" id="10042665at2759"/>
<gene>
    <name evidence="4" type="primary">ATAD3B_1</name>
    <name evidence="4" type="ORF">A0H81_03066</name>
</gene>
<keyword evidence="5" id="KW-1185">Reference proteome</keyword>
<evidence type="ECO:0000313" key="5">
    <source>
        <dbReference type="Proteomes" id="UP000092993"/>
    </source>
</evidence>
<feature type="compositionally biased region" description="Low complexity" evidence="1">
    <location>
        <begin position="1"/>
        <end position="13"/>
    </location>
</feature>